<dbReference type="CDD" id="cd02440">
    <property type="entry name" value="AdoMet_MTases"/>
    <property type="match status" value="1"/>
</dbReference>
<dbReference type="InterPro" id="IPR020598">
    <property type="entry name" value="rRNA_Ade_methylase_Trfase_N"/>
</dbReference>
<keyword evidence="2" id="KW-0698">rRNA processing</keyword>
<evidence type="ECO:0000256" key="3">
    <source>
        <dbReference type="ARBA" id="ARBA00022603"/>
    </source>
</evidence>
<dbReference type="GO" id="GO:0003723">
    <property type="term" value="F:RNA binding"/>
    <property type="evidence" value="ECO:0007669"/>
    <property type="project" value="UniProtKB-KW"/>
</dbReference>
<keyword evidence="4 8" id="KW-0808">Transferase</keyword>
<dbReference type="InterPro" id="IPR020596">
    <property type="entry name" value="rRNA_Ade_Mease_Trfase_CS"/>
</dbReference>
<evidence type="ECO:0000256" key="1">
    <source>
        <dbReference type="ARBA" id="ARBA00022490"/>
    </source>
</evidence>
<protein>
    <submittedName>
        <fullName evidence="8">SSU rRNA (Adenine(1518)-N(6)/adenine(1519)-N(6))-dimethyltransferase</fullName>
        <ecNumber evidence="8">2.1.1.182</ecNumber>
    </submittedName>
</protein>
<dbReference type="EC" id="2.1.1.182" evidence="8"/>
<dbReference type="PROSITE" id="PS51689">
    <property type="entry name" value="SAM_RNA_A_N6_MT"/>
    <property type="match status" value="1"/>
</dbReference>
<dbReference type="SUPFAM" id="SSF53335">
    <property type="entry name" value="S-adenosyl-L-methionine-dependent methyltransferases"/>
    <property type="match status" value="1"/>
</dbReference>
<sequence>MTTPNSADPKNGKQRPKKRLGQHFLVDKNIIARIIKAAKLQEGERVLEIGPGRGALTTALIGAGADVVAIEFDRSLIDGLNKCFGPSGRFRLVCGDAVKVLFEEVLGSEEADSGESSTVKVVANLPYNISGPIIAKFVENRALFSTMTIMLQKEVADRLLAEPSTKDYGALTVIVRAFMEVKRAFNVPPTCFYPPPKVDSTVINMNPKEKPSVTPLMEADFKKVVKGAFLQRRKTLRNSLKGAGFEPVDLDKAFAVTAISPTRRGETLTVAEFVRLTKNLLEKKEVVDA</sequence>
<name>A0A3B0QRM1_9ZZZZ</name>
<evidence type="ECO:0000256" key="6">
    <source>
        <dbReference type="ARBA" id="ARBA00022884"/>
    </source>
</evidence>
<dbReference type="InterPro" id="IPR001737">
    <property type="entry name" value="KsgA/Erm"/>
</dbReference>
<dbReference type="Pfam" id="PF00398">
    <property type="entry name" value="RrnaAD"/>
    <property type="match status" value="1"/>
</dbReference>
<keyword evidence="5" id="KW-0949">S-adenosyl-L-methionine</keyword>
<organism evidence="8">
    <name type="scientific">hydrothermal vent metagenome</name>
    <dbReference type="NCBI Taxonomy" id="652676"/>
    <lineage>
        <taxon>unclassified sequences</taxon>
        <taxon>metagenomes</taxon>
        <taxon>ecological metagenomes</taxon>
    </lineage>
</organism>
<dbReference type="GO" id="GO:0052908">
    <property type="term" value="F:16S rRNA (adenine(1518)-N(6)/adenine(1519)-N(6))-dimethyltransferase activity"/>
    <property type="evidence" value="ECO:0007669"/>
    <property type="project" value="UniProtKB-EC"/>
</dbReference>
<dbReference type="PANTHER" id="PTHR11727:SF7">
    <property type="entry name" value="DIMETHYLADENOSINE TRANSFERASE-RELATED"/>
    <property type="match status" value="1"/>
</dbReference>
<feature type="domain" description="Ribosomal RNA adenine methylase transferase N-terminal" evidence="7">
    <location>
        <begin position="30"/>
        <end position="209"/>
    </location>
</feature>
<dbReference type="NCBIfam" id="TIGR00755">
    <property type="entry name" value="ksgA"/>
    <property type="match status" value="1"/>
</dbReference>
<dbReference type="InterPro" id="IPR011530">
    <property type="entry name" value="rRNA_adenine_dimethylase"/>
</dbReference>
<keyword evidence="1" id="KW-0963">Cytoplasm</keyword>
<evidence type="ECO:0000256" key="5">
    <source>
        <dbReference type="ARBA" id="ARBA00022691"/>
    </source>
</evidence>
<reference evidence="8" key="1">
    <citation type="submission" date="2018-06" db="EMBL/GenBank/DDBJ databases">
        <authorList>
            <person name="Zhirakovskaya E."/>
        </authorList>
    </citation>
    <scope>NUCLEOTIDE SEQUENCE</scope>
</reference>
<dbReference type="SMART" id="SM00650">
    <property type="entry name" value="rADc"/>
    <property type="match status" value="1"/>
</dbReference>
<dbReference type="Gene3D" id="3.40.50.150">
    <property type="entry name" value="Vaccinia Virus protein VP39"/>
    <property type="match status" value="1"/>
</dbReference>
<dbReference type="FunFam" id="3.40.50.150:FF:000023">
    <property type="entry name" value="Ribosomal RNA small subunit methyltransferase A"/>
    <property type="match status" value="1"/>
</dbReference>
<evidence type="ECO:0000256" key="4">
    <source>
        <dbReference type="ARBA" id="ARBA00022679"/>
    </source>
</evidence>
<dbReference type="AlphaFoldDB" id="A0A3B0QRM1"/>
<dbReference type="EMBL" id="UOEA01000032">
    <property type="protein sequence ID" value="VAV82892.1"/>
    <property type="molecule type" value="Genomic_DNA"/>
</dbReference>
<dbReference type="PANTHER" id="PTHR11727">
    <property type="entry name" value="DIMETHYLADENOSINE TRANSFERASE"/>
    <property type="match status" value="1"/>
</dbReference>
<proteinExistence type="inferred from homology"/>
<evidence type="ECO:0000259" key="7">
    <source>
        <dbReference type="SMART" id="SM00650"/>
    </source>
</evidence>
<dbReference type="InterPro" id="IPR023165">
    <property type="entry name" value="rRNA_Ade_diMease-like_C"/>
</dbReference>
<gene>
    <name evidence="8" type="ORF">MNBD_DELTA01-2073</name>
</gene>
<dbReference type="InterPro" id="IPR029063">
    <property type="entry name" value="SAM-dependent_MTases_sf"/>
</dbReference>
<accession>A0A3B0QRM1</accession>
<dbReference type="PROSITE" id="PS01131">
    <property type="entry name" value="RRNA_A_DIMETH"/>
    <property type="match status" value="1"/>
</dbReference>
<dbReference type="HAMAP" id="MF_00607">
    <property type="entry name" value="16SrRNA_methyltr_A"/>
    <property type="match status" value="1"/>
</dbReference>
<evidence type="ECO:0000313" key="8">
    <source>
        <dbReference type="EMBL" id="VAV82892.1"/>
    </source>
</evidence>
<keyword evidence="3 8" id="KW-0489">Methyltransferase</keyword>
<keyword evidence="6" id="KW-0694">RNA-binding</keyword>
<evidence type="ECO:0000256" key="2">
    <source>
        <dbReference type="ARBA" id="ARBA00022552"/>
    </source>
</evidence>
<dbReference type="Gene3D" id="1.10.8.100">
    <property type="entry name" value="Ribosomal RNA adenine dimethylase-like, domain 2"/>
    <property type="match status" value="1"/>
</dbReference>
<dbReference type="GO" id="GO:0005829">
    <property type="term" value="C:cytosol"/>
    <property type="evidence" value="ECO:0007669"/>
    <property type="project" value="TreeGrafter"/>
</dbReference>